<dbReference type="Proteomes" id="UP000675431">
    <property type="component" value="Unassembled WGS sequence"/>
</dbReference>
<keyword evidence="3 5" id="KW-0808">Transferase</keyword>
<evidence type="ECO:0000256" key="1">
    <source>
        <dbReference type="ARBA" id="ARBA00006739"/>
    </source>
</evidence>
<dbReference type="PANTHER" id="PTHR43685:SF5">
    <property type="entry name" value="GLYCOSYLTRANSFERASE EPSE-RELATED"/>
    <property type="match status" value="1"/>
</dbReference>
<name>A0A941HRM5_9BACI</name>
<dbReference type="GO" id="GO:0016757">
    <property type="term" value="F:glycosyltransferase activity"/>
    <property type="evidence" value="ECO:0007669"/>
    <property type="project" value="UniProtKB-KW"/>
</dbReference>
<keyword evidence="2 5" id="KW-0328">Glycosyltransferase</keyword>
<dbReference type="RefSeq" id="WP_212367042.1">
    <property type="nucleotide sequence ID" value="NZ_JAGSIE010000002.1"/>
</dbReference>
<evidence type="ECO:0000313" key="5">
    <source>
        <dbReference type="EMBL" id="MBR7552548.1"/>
    </source>
</evidence>
<comment type="caution">
    <text evidence="5">The sequence shown here is derived from an EMBL/GenBank/DDBJ whole genome shotgun (WGS) entry which is preliminary data.</text>
</comment>
<reference evidence="5 6" key="1">
    <citation type="submission" date="2021-04" db="EMBL/GenBank/DDBJ databases">
        <title>Allobacillus sp. nov. SKP8-2 isolated from shrimp paste.</title>
        <authorList>
            <person name="Tanasupawat S."/>
            <person name="Yiamsombat S."/>
            <person name="Kanchanasin P."/>
            <person name="Kuncharoen N."/>
        </authorList>
    </citation>
    <scope>NUCLEOTIDE SEQUENCE [LARGE SCALE GENOMIC DNA]</scope>
    <source>
        <strain evidence="5 6">SKP8-2</strain>
    </source>
</reference>
<evidence type="ECO:0000256" key="3">
    <source>
        <dbReference type="ARBA" id="ARBA00022679"/>
    </source>
</evidence>
<evidence type="ECO:0000313" key="6">
    <source>
        <dbReference type="Proteomes" id="UP000675431"/>
    </source>
</evidence>
<accession>A0A941HRM5</accession>
<dbReference type="EC" id="2.4.-.-" evidence="5"/>
<dbReference type="InterPro" id="IPR029044">
    <property type="entry name" value="Nucleotide-diphossugar_trans"/>
</dbReference>
<keyword evidence="6" id="KW-1185">Reference proteome</keyword>
<comment type="similarity">
    <text evidence="1">Belongs to the glycosyltransferase 2 family.</text>
</comment>
<dbReference type="PANTHER" id="PTHR43685">
    <property type="entry name" value="GLYCOSYLTRANSFERASE"/>
    <property type="match status" value="1"/>
</dbReference>
<evidence type="ECO:0000259" key="4">
    <source>
        <dbReference type="Pfam" id="PF00535"/>
    </source>
</evidence>
<gene>
    <name evidence="5" type="ORF">KC820_00135</name>
</gene>
<dbReference type="InterPro" id="IPR050834">
    <property type="entry name" value="Glycosyltransf_2"/>
</dbReference>
<dbReference type="InterPro" id="IPR001173">
    <property type="entry name" value="Glyco_trans_2-like"/>
</dbReference>
<protein>
    <submittedName>
        <fullName evidence="5">Glycosyltransferase</fullName>
        <ecNumber evidence="5">2.4.-.-</ecNumber>
    </submittedName>
</protein>
<dbReference type="SUPFAM" id="SSF53448">
    <property type="entry name" value="Nucleotide-diphospho-sugar transferases"/>
    <property type="match status" value="1"/>
</dbReference>
<feature type="domain" description="Glycosyltransferase 2-like" evidence="4">
    <location>
        <begin position="8"/>
        <end position="167"/>
    </location>
</feature>
<dbReference type="Pfam" id="PF00535">
    <property type="entry name" value="Glycos_transf_2"/>
    <property type="match status" value="1"/>
</dbReference>
<proteinExistence type="inferred from homology"/>
<sequence length="273" mass="32037">MNLKPKVSVIMSVFNCEDTIDEAIESILNQTYSNFELIICDDCSTDNTYNKVLYYKKKYPDKVVLIKNDQNSKLSFSLNHCLKYATGDYVARMDGDDISLPMRLEKQVAFLMEHPEFMVVGTNMQRFDTERKYGQVKVPARPHKTVLKSSVPFCHATIMMRKTAYDKLDGYTVSKRTVRGQDRDLWFRFYAEGFDGANIQEALYMVREDMNAVKRRTFKVRWNSMLTSIMGYRLLKFPLKDYPFVFLPLIKAFIPSSIMHRYHRNKQEKIIKG</sequence>
<dbReference type="EMBL" id="JAGSIE010000002">
    <property type="protein sequence ID" value="MBR7552548.1"/>
    <property type="molecule type" value="Genomic_DNA"/>
</dbReference>
<dbReference type="Gene3D" id="3.90.550.10">
    <property type="entry name" value="Spore Coat Polysaccharide Biosynthesis Protein SpsA, Chain A"/>
    <property type="match status" value="1"/>
</dbReference>
<evidence type="ECO:0000256" key="2">
    <source>
        <dbReference type="ARBA" id="ARBA00022676"/>
    </source>
</evidence>
<dbReference type="AlphaFoldDB" id="A0A941HRM5"/>
<organism evidence="5 6">
    <name type="scientific">Allobacillus saliphilus</name>
    <dbReference type="NCBI Taxonomy" id="2912308"/>
    <lineage>
        <taxon>Bacteria</taxon>
        <taxon>Bacillati</taxon>
        <taxon>Bacillota</taxon>
        <taxon>Bacilli</taxon>
        <taxon>Bacillales</taxon>
        <taxon>Bacillaceae</taxon>
        <taxon>Allobacillus</taxon>
    </lineage>
</organism>